<evidence type="ECO:0000259" key="1">
    <source>
        <dbReference type="PROSITE" id="PS51194"/>
    </source>
</evidence>
<dbReference type="Gene3D" id="3.40.50.300">
    <property type="entry name" value="P-loop containing nucleotide triphosphate hydrolases"/>
    <property type="match status" value="1"/>
</dbReference>
<dbReference type="Proteomes" id="UP001149090">
    <property type="component" value="Unassembled WGS sequence"/>
</dbReference>
<dbReference type="GO" id="GO:0004386">
    <property type="term" value="F:helicase activity"/>
    <property type="evidence" value="ECO:0007669"/>
    <property type="project" value="UniProtKB-KW"/>
</dbReference>
<comment type="caution">
    <text evidence="2">The sequence shown here is derived from an EMBL/GenBank/DDBJ whole genome shotgun (WGS) entry which is preliminary data.</text>
</comment>
<evidence type="ECO:0000313" key="2">
    <source>
        <dbReference type="EMBL" id="KAJ5079349.1"/>
    </source>
</evidence>
<dbReference type="AlphaFoldDB" id="A0A9Q0RI23"/>
<gene>
    <name evidence="2" type="ORF">M0811_04370</name>
</gene>
<dbReference type="InterPro" id="IPR001650">
    <property type="entry name" value="Helicase_C-like"/>
</dbReference>
<keyword evidence="3" id="KW-1185">Reference proteome</keyword>
<sequence>MPTDITDYVHRIGRTGRAGMSGLATSFIEPDINPHVARNLFNILLEKDQKIPNWFREMIASYAPKKTPKSSKFFGPRDYRPHAQFRRSTFKYKSPIIKTKFK</sequence>
<keyword evidence="2" id="KW-0378">Hydrolase</keyword>
<feature type="domain" description="Helicase C-terminal" evidence="1">
    <location>
        <begin position="1"/>
        <end position="59"/>
    </location>
</feature>
<evidence type="ECO:0000313" key="3">
    <source>
        <dbReference type="Proteomes" id="UP001149090"/>
    </source>
</evidence>
<dbReference type="OrthoDB" id="2349151at2759"/>
<accession>A0A9Q0RI23</accession>
<dbReference type="SUPFAM" id="SSF52540">
    <property type="entry name" value="P-loop containing nucleoside triphosphate hydrolases"/>
    <property type="match status" value="1"/>
</dbReference>
<dbReference type="PANTHER" id="PTHR47958">
    <property type="entry name" value="ATP-DEPENDENT RNA HELICASE DBP3"/>
    <property type="match status" value="1"/>
</dbReference>
<organism evidence="2 3">
    <name type="scientific">Anaeramoeba ignava</name>
    <name type="common">Anaerobic marine amoeba</name>
    <dbReference type="NCBI Taxonomy" id="1746090"/>
    <lineage>
        <taxon>Eukaryota</taxon>
        <taxon>Metamonada</taxon>
        <taxon>Anaeramoebidae</taxon>
        <taxon>Anaeramoeba</taxon>
    </lineage>
</organism>
<dbReference type="PROSITE" id="PS51194">
    <property type="entry name" value="HELICASE_CTER"/>
    <property type="match status" value="1"/>
</dbReference>
<dbReference type="InterPro" id="IPR027417">
    <property type="entry name" value="P-loop_NTPase"/>
</dbReference>
<reference evidence="2" key="1">
    <citation type="submission" date="2022-10" db="EMBL/GenBank/DDBJ databases">
        <title>Novel sulphate-reducing endosymbionts in the free-living metamonad Anaeramoeba.</title>
        <authorList>
            <person name="Jerlstrom-Hultqvist J."/>
            <person name="Cepicka I."/>
            <person name="Gallot-Lavallee L."/>
            <person name="Salas-Leiva D."/>
            <person name="Curtis B.A."/>
            <person name="Zahonova K."/>
            <person name="Pipaliya S."/>
            <person name="Dacks J."/>
            <person name="Roger A.J."/>
        </authorList>
    </citation>
    <scope>NUCLEOTIDE SEQUENCE</scope>
    <source>
        <strain evidence="2">BMAN</strain>
    </source>
</reference>
<name>A0A9Q0RI23_ANAIG</name>
<dbReference type="EMBL" id="JAPDFW010000033">
    <property type="protein sequence ID" value="KAJ5079349.1"/>
    <property type="molecule type" value="Genomic_DNA"/>
</dbReference>
<keyword evidence="2" id="KW-0347">Helicase</keyword>
<keyword evidence="2" id="KW-0547">Nucleotide-binding</keyword>
<keyword evidence="2" id="KW-0067">ATP-binding</keyword>
<protein>
    <submittedName>
        <fullName evidence="2">Dead-box atp-dependent RNA helicase 37</fullName>
    </submittedName>
</protein>
<proteinExistence type="predicted"/>